<dbReference type="GeneID" id="5325027"/>
<keyword evidence="1" id="KW-0812">Transmembrane</keyword>
<keyword evidence="1" id="KW-1133">Transmembrane helix</keyword>
<dbReference type="OrthoDB" id="359504at2157"/>
<name>A6UNP8_METVS</name>
<evidence type="ECO:0000313" key="2">
    <source>
        <dbReference type="EMBL" id="ABR54120.1"/>
    </source>
</evidence>
<accession>A6UNP8</accession>
<dbReference type="Proteomes" id="UP000001107">
    <property type="component" value="Chromosome"/>
</dbReference>
<dbReference type="HOGENOM" id="CLU_2067860_0_0_2"/>
<evidence type="ECO:0000256" key="1">
    <source>
        <dbReference type="SAM" id="Phobius"/>
    </source>
</evidence>
<keyword evidence="1" id="KW-0472">Membrane</keyword>
<dbReference type="KEGG" id="mvn:Mevan_0210"/>
<keyword evidence="3" id="KW-1185">Reference proteome</keyword>
<dbReference type="EMBL" id="CP000742">
    <property type="protein sequence ID" value="ABR54120.1"/>
    <property type="molecule type" value="Genomic_DNA"/>
</dbReference>
<evidence type="ECO:0000313" key="3">
    <source>
        <dbReference type="Proteomes" id="UP000001107"/>
    </source>
</evidence>
<proteinExistence type="predicted"/>
<dbReference type="AlphaFoldDB" id="A6UNP8"/>
<protein>
    <submittedName>
        <fullName evidence="2">Uncharacterized protein</fullName>
    </submittedName>
</protein>
<feature type="transmembrane region" description="Helical" evidence="1">
    <location>
        <begin position="28"/>
        <end position="46"/>
    </location>
</feature>
<dbReference type="RefSeq" id="WP_011972024.1">
    <property type="nucleotide sequence ID" value="NC_009634.1"/>
</dbReference>
<dbReference type="eggNOG" id="arCOG11712">
    <property type="taxonomic scope" value="Archaea"/>
</dbReference>
<sequence>MSILSIIFTIIFAVLFVGGVYLLTGEPLSALGAFIALIIGVIIYIFQVNQSFIGQIVDIKEKTTHHSDDDGSDYTTRTTFAYLKLRNGKTKKIHYQNGWQIGDVIEKRKGDAMPRRIS</sequence>
<organism evidence="2 3">
    <name type="scientific">Methanococcus vannielii (strain ATCC 35089 / DSM 1224 / JCM 13029 / OCM 148 / SB)</name>
    <dbReference type="NCBI Taxonomy" id="406327"/>
    <lineage>
        <taxon>Archaea</taxon>
        <taxon>Methanobacteriati</taxon>
        <taxon>Methanobacteriota</taxon>
        <taxon>Methanomada group</taxon>
        <taxon>Methanococci</taxon>
        <taxon>Methanococcales</taxon>
        <taxon>Methanococcaceae</taxon>
        <taxon>Methanococcus</taxon>
    </lineage>
</organism>
<reference evidence="2" key="1">
    <citation type="submission" date="2007-06" db="EMBL/GenBank/DDBJ databases">
        <title>Complete sequence of Methanococcus vannielii SB.</title>
        <authorList>
            <consortium name="US DOE Joint Genome Institute"/>
            <person name="Copeland A."/>
            <person name="Lucas S."/>
            <person name="Lapidus A."/>
            <person name="Barry K."/>
            <person name="Glavina del Rio T."/>
            <person name="Dalin E."/>
            <person name="Tice H."/>
            <person name="Pitluck S."/>
            <person name="Chain P."/>
            <person name="Malfatti S."/>
            <person name="Shin M."/>
            <person name="Vergez L."/>
            <person name="Schmutz J."/>
            <person name="Larimer F."/>
            <person name="Land M."/>
            <person name="Hauser L."/>
            <person name="Kyrpides N."/>
            <person name="Anderson I."/>
            <person name="Sieprawska-Lupa M."/>
            <person name="Whitman W.B."/>
            <person name="Richardson P."/>
        </authorList>
    </citation>
    <scope>NUCLEOTIDE SEQUENCE [LARGE SCALE GENOMIC DNA]</scope>
    <source>
        <strain evidence="2">SB</strain>
    </source>
</reference>
<gene>
    <name evidence="2" type="ordered locus">Mevan_0210</name>
</gene>
<feature type="transmembrane region" description="Helical" evidence="1">
    <location>
        <begin position="6"/>
        <end position="23"/>
    </location>
</feature>